<sequence>MKKNVLLLMLLAMVLVTGCKKDEENSGEEFVIYKTLDEVKQAGEEFVLVVDAERYSEFILNGTKINMGVTEVYVAIEKGKKYVFKYKTIVFKNYCDDGYNAGSYPLYMMKNDSYTERGLYNYEYLYFVKSEYTNYKLSEKCKEGKWKNRDPYITEGEGYFTITGNDEVF</sequence>
<dbReference type="RefSeq" id="WP_147362927.1">
    <property type="nucleotide sequence ID" value="NZ_CDOI01000200.1"/>
</dbReference>
<dbReference type="PROSITE" id="PS51257">
    <property type="entry name" value="PROKAR_LIPOPROTEIN"/>
    <property type="match status" value="1"/>
</dbReference>
<organism evidence="1 2">
    <name type="scientific">Capnocytophaga canis</name>
    <dbReference type="NCBI Taxonomy" id="1848903"/>
    <lineage>
        <taxon>Bacteria</taxon>
        <taxon>Pseudomonadati</taxon>
        <taxon>Bacteroidota</taxon>
        <taxon>Flavobacteriia</taxon>
        <taxon>Flavobacteriales</taxon>
        <taxon>Flavobacteriaceae</taxon>
        <taxon>Capnocytophaga</taxon>
    </lineage>
</organism>
<evidence type="ECO:0008006" key="3">
    <source>
        <dbReference type="Google" id="ProtNLM"/>
    </source>
</evidence>
<name>A0A0B7ICQ6_9FLAO</name>
<proteinExistence type="predicted"/>
<evidence type="ECO:0000313" key="1">
    <source>
        <dbReference type="EMBL" id="CEN49555.1"/>
    </source>
</evidence>
<reference evidence="1 2" key="1">
    <citation type="submission" date="2015-01" db="EMBL/GenBank/DDBJ databases">
        <authorList>
            <person name="Xiang T."/>
            <person name="Song Y."/>
            <person name="Huang L."/>
            <person name="Wang B."/>
            <person name="Wu P."/>
        </authorList>
    </citation>
    <scope>NUCLEOTIDE SEQUENCE [LARGE SCALE GENOMIC DNA]</scope>
    <source>
        <strain evidence="1 2">CcD38</strain>
    </source>
</reference>
<gene>
    <name evidence="1" type="ORF">CCAND38_840007</name>
</gene>
<dbReference type="Proteomes" id="UP000045051">
    <property type="component" value="Unassembled WGS sequence"/>
</dbReference>
<accession>A0A0B7ICQ6</accession>
<evidence type="ECO:0000313" key="2">
    <source>
        <dbReference type="Proteomes" id="UP000045051"/>
    </source>
</evidence>
<protein>
    <recommendedName>
        <fullName evidence="3">Lipoprotein</fullName>
    </recommendedName>
</protein>
<dbReference type="AlphaFoldDB" id="A0A0B7ICQ6"/>
<keyword evidence="2" id="KW-1185">Reference proteome</keyword>
<dbReference type="EMBL" id="CDOI01000200">
    <property type="protein sequence ID" value="CEN49555.1"/>
    <property type="molecule type" value="Genomic_DNA"/>
</dbReference>